<organism evidence="1 2">
    <name type="scientific">Amycolatopsis australiensis</name>
    <dbReference type="NCBI Taxonomy" id="546364"/>
    <lineage>
        <taxon>Bacteria</taxon>
        <taxon>Bacillati</taxon>
        <taxon>Actinomycetota</taxon>
        <taxon>Actinomycetes</taxon>
        <taxon>Pseudonocardiales</taxon>
        <taxon>Pseudonocardiaceae</taxon>
        <taxon>Amycolatopsis</taxon>
    </lineage>
</organism>
<reference evidence="2" key="1">
    <citation type="submission" date="2016-11" db="EMBL/GenBank/DDBJ databases">
        <authorList>
            <person name="Varghese N."/>
            <person name="Submissions S."/>
        </authorList>
    </citation>
    <scope>NUCLEOTIDE SEQUENCE [LARGE SCALE GENOMIC DNA]</scope>
    <source>
        <strain evidence="2">DSM 44671</strain>
    </source>
</reference>
<dbReference type="STRING" id="546364.SAMN04489730_6438"/>
<evidence type="ECO:0000313" key="2">
    <source>
        <dbReference type="Proteomes" id="UP000182740"/>
    </source>
</evidence>
<evidence type="ECO:0000313" key="1">
    <source>
        <dbReference type="EMBL" id="SFW86619.1"/>
    </source>
</evidence>
<sequence>MTSEIHVVGLWSTADGHIRQQLRADRRYHEARGERRGAYTSRYTVTGNHLNHVDDTGSTATGDISDGVLYHEHLVLYCESAAADHRGQARR</sequence>
<dbReference type="InterPro" id="IPR020955">
    <property type="entry name" value="Uncharacterised_Atu4866"/>
</dbReference>
<accession>A0A1K1SQM8</accession>
<protein>
    <submittedName>
        <fullName evidence="1">Protein Atu4866</fullName>
    </submittedName>
</protein>
<dbReference type="EMBL" id="FPJG01000006">
    <property type="protein sequence ID" value="SFW86619.1"/>
    <property type="molecule type" value="Genomic_DNA"/>
</dbReference>
<dbReference type="InterPro" id="IPR038646">
    <property type="entry name" value="Atu4866-like_sf"/>
</dbReference>
<name>A0A1K1SQM8_9PSEU</name>
<dbReference type="Proteomes" id="UP000182740">
    <property type="component" value="Unassembled WGS sequence"/>
</dbReference>
<gene>
    <name evidence="1" type="ORF">SAMN04489730_6438</name>
</gene>
<dbReference type="OrthoDB" id="9810893at2"/>
<dbReference type="RefSeq" id="WP_072479767.1">
    <property type="nucleotide sequence ID" value="NZ_FPJG01000006.1"/>
</dbReference>
<dbReference type="Pfam" id="PF11512">
    <property type="entry name" value="Atu4866"/>
    <property type="match status" value="1"/>
</dbReference>
<dbReference type="AlphaFoldDB" id="A0A1K1SQM8"/>
<proteinExistence type="predicted"/>
<keyword evidence="2" id="KW-1185">Reference proteome</keyword>
<dbReference type="Gene3D" id="2.40.128.290">
    <property type="entry name" value="Uncharacterised protein Atu4866, PF11512"/>
    <property type="match status" value="1"/>
</dbReference>